<feature type="transmembrane region" description="Helical" evidence="3">
    <location>
        <begin position="240"/>
        <end position="262"/>
    </location>
</feature>
<dbReference type="Pfam" id="PF23562">
    <property type="entry name" value="AMP-binding_C_3"/>
    <property type="match status" value="1"/>
</dbReference>
<keyword evidence="3" id="KW-1133">Transmembrane helix</keyword>
<dbReference type="Pfam" id="PF00501">
    <property type="entry name" value="AMP-binding"/>
    <property type="match status" value="1"/>
</dbReference>
<evidence type="ECO:0000313" key="5">
    <source>
        <dbReference type="EMBL" id="KAG5652629.1"/>
    </source>
</evidence>
<keyword evidence="2" id="KW-0597">Phosphoprotein</keyword>
<feature type="domain" description="Polyketide synthase-like phosphopantetheine-binding" evidence="4">
    <location>
        <begin position="583"/>
        <end position="666"/>
    </location>
</feature>
<dbReference type="GO" id="GO:0031177">
    <property type="term" value="F:phosphopantetheine binding"/>
    <property type="evidence" value="ECO:0007669"/>
    <property type="project" value="InterPro"/>
</dbReference>
<evidence type="ECO:0000256" key="2">
    <source>
        <dbReference type="ARBA" id="ARBA00022553"/>
    </source>
</evidence>
<proteinExistence type="predicted"/>
<dbReference type="InterPro" id="IPR036291">
    <property type="entry name" value="NAD(P)-bd_dom_sf"/>
</dbReference>
<dbReference type="Gene3D" id="3.40.50.720">
    <property type="entry name" value="NAD(P)-binding Rossmann-like Domain"/>
    <property type="match status" value="1"/>
</dbReference>
<gene>
    <name evidence="5" type="ORF">H0H81_004309</name>
</gene>
<dbReference type="SUPFAM" id="SSF47336">
    <property type="entry name" value="ACP-like"/>
    <property type="match status" value="1"/>
</dbReference>
<dbReference type="InterPro" id="IPR000873">
    <property type="entry name" value="AMP-dep_synth/lig_dom"/>
</dbReference>
<dbReference type="InterPro" id="IPR020806">
    <property type="entry name" value="PKS_PP-bd"/>
</dbReference>
<dbReference type="SUPFAM" id="SSF51735">
    <property type="entry name" value="NAD(P)-binding Rossmann-fold domains"/>
    <property type="match status" value="1"/>
</dbReference>
<dbReference type="AlphaFoldDB" id="A0A9P7GL40"/>
<name>A0A9P7GL40_9AGAR</name>
<keyword evidence="3" id="KW-0812">Transmembrane</keyword>
<organism evidence="5 6">
    <name type="scientific">Sphagnurus paluster</name>
    <dbReference type="NCBI Taxonomy" id="117069"/>
    <lineage>
        <taxon>Eukaryota</taxon>
        <taxon>Fungi</taxon>
        <taxon>Dikarya</taxon>
        <taxon>Basidiomycota</taxon>
        <taxon>Agaricomycotina</taxon>
        <taxon>Agaricomycetes</taxon>
        <taxon>Agaricomycetidae</taxon>
        <taxon>Agaricales</taxon>
        <taxon>Tricholomatineae</taxon>
        <taxon>Lyophyllaceae</taxon>
        <taxon>Sphagnurus</taxon>
    </lineage>
</organism>
<evidence type="ECO:0000313" key="6">
    <source>
        <dbReference type="Proteomes" id="UP000717328"/>
    </source>
</evidence>
<dbReference type="PANTHER" id="PTHR43439:SF2">
    <property type="entry name" value="ENZYME, PUTATIVE (JCVI)-RELATED"/>
    <property type="match status" value="1"/>
</dbReference>
<reference evidence="5" key="2">
    <citation type="submission" date="2021-10" db="EMBL/GenBank/DDBJ databases">
        <title>Phylogenomics reveals ancestral predisposition of the termite-cultivated fungus Termitomyces towards a domesticated lifestyle.</title>
        <authorList>
            <person name="Auxier B."/>
            <person name="Grum-Grzhimaylo A."/>
            <person name="Cardenas M.E."/>
            <person name="Lodge J.D."/>
            <person name="Laessoe T."/>
            <person name="Pedersen O."/>
            <person name="Smith M.E."/>
            <person name="Kuyper T.W."/>
            <person name="Franco-Molano E.A."/>
            <person name="Baroni T.J."/>
            <person name="Aanen D.K."/>
        </authorList>
    </citation>
    <scope>NUCLEOTIDE SEQUENCE</scope>
    <source>
        <strain evidence="5">D49</strain>
    </source>
</reference>
<dbReference type="InterPro" id="IPR036736">
    <property type="entry name" value="ACP-like_sf"/>
</dbReference>
<keyword evidence="1" id="KW-0596">Phosphopantetheine</keyword>
<dbReference type="Gene3D" id="3.40.50.12780">
    <property type="entry name" value="N-terminal domain of ligase-like"/>
    <property type="match status" value="1"/>
</dbReference>
<comment type="caution">
    <text evidence="5">The sequence shown here is derived from an EMBL/GenBank/DDBJ whole genome shotgun (WGS) entry which is preliminary data.</text>
</comment>
<dbReference type="PROSITE" id="PS00455">
    <property type="entry name" value="AMP_BINDING"/>
    <property type="match status" value="1"/>
</dbReference>
<dbReference type="OrthoDB" id="429813at2759"/>
<evidence type="ECO:0000256" key="1">
    <source>
        <dbReference type="ARBA" id="ARBA00022450"/>
    </source>
</evidence>
<accession>A0A9P7GL40</accession>
<evidence type="ECO:0000256" key="3">
    <source>
        <dbReference type="SAM" id="Phobius"/>
    </source>
</evidence>
<dbReference type="Proteomes" id="UP000717328">
    <property type="component" value="Unassembled WGS sequence"/>
</dbReference>
<dbReference type="InterPro" id="IPR042099">
    <property type="entry name" value="ANL_N_sf"/>
</dbReference>
<reference evidence="5" key="1">
    <citation type="submission" date="2021-02" db="EMBL/GenBank/DDBJ databases">
        <authorList>
            <person name="Nieuwenhuis M."/>
            <person name="Van De Peppel L.J.J."/>
        </authorList>
    </citation>
    <scope>NUCLEOTIDE SEQUENCE</scope>
    <source>
        <strain evidence="5">D49</strain>
    </source>
</reference>
<dbReference type="InterPro" id="IPR013120">
    <property type="entry name" value="FAR_NAD-bd"/>
</dbReference>
<keyword evidence="6" id="KW-1185">Reference proteome</keyword>
<dbReference type="SMART" id="SM00823">
    <property type="entry name" value="PKS_PP"/>
    <property type="match status" value="1"/>
</dbReference>
<sequence length="1027" mass="111725">MTSIPPPVLPPLDENTFIPDVIEFNLKHNPEHTFYTWSEPSASDGLAVITHLEFGRAAHRIAHVLRPNRTGEDGEVVAFIALADTILCHVITSGLIVAGLVPFPISPRNSPAAVVNLLEKTSCRRLITTNITLKPLIDAVKAQITGTSLGEVLQIEEIPSLTAAFPNLAHETAEHSFKPYPKPANRPSKDDPCVYAHSSGSTGFPKAIPQTYRACTEWGRASSVWDYREHKLGCMALPSFHMLGICIQLLVPLYGIISVTVYPPTAMSSSLLPVTPSPENVIEHGRLAHVTVLIAIPSFLLVWATSPEAIAFLKTLKFIMFSGGSLTQTIGDRLVEAGVPLRPTYGGTEFGAPSHFVPTEGEVNDWEYVRFAEDRVKLRWVPQGDGTFECQFLTCEKHHPMVTNLEDVDGYATSDLWVPHPTKKGLWKIVGRIDDVITHSSGEKTVPAPMEDVVISSPIVLLASVQAVVMFGRERDQTGILIEPKPGHEIDTKDNDQLAELRNKLWPTIEEANKAGPTFSRIFKEMILITSKDKPLPRTGKGTIMRKAALTLYEKEIDALYDAVETSIRTAENVNSPATWSVEDVQQWMVQQAVDLTSGSSISPSVDLFEQGFDSLSATFLRLRIIGALRLSGDQAIQKAAQDLTQSLVYSYPKIEDLAAHVSSLYASPGGIQDVAHSDRKALIENLIEKYAAGFEGLPEVSQSICSTPAVVLLTGSTGNLGSEVLAALLKDERVERVYAFNQPSKDGVSIVDRHVARFKDRGLDLALLNSEKLFYISGDATEANLGLDRGQYGLLCRSVNVVIHNAWKLDFNLSLGSFESHIQATRHLLDLIRSGTNASSTRFIFTSSIASTQSWDTSRGPVPEEIILDASSAIGGGYGEAKYVADRILAKSGLHTTSLRIGQISGGQPKGAWATSDWVPILIKSSVALGILPQVEGVVSWLPVDGVAGGILDIALSHKVLPPILNLVHPRPVEWSDVILGIQKAIKEVLKHDLKVVPCGNWVSALEAHANTATAETMDSIVSAWK</sequence>
<keyword evidence="3" id="KW-0472">Membrane</keyword>
<feature type="transmembrane region" description="Helical" evidence="3">
    <location>
        <begin position="287"/>
        <end position="313"/>
    </location>
</feature>
<dbReference type="Pfam" id="PF07993">
    <property type="entry name" value="NAD_binding_4"/>
    <property type="match status" value="1"/>
</dbReference>
<dbReference type="EMBL" id="JABCKI010000110">
    <property type="protein sequence ID" value="KAG5652629.1"/>
    <property type="molecule type" value="Genomic_DNA"/>
</dbReference>
<evidence type="ECO:0000259" key="4">
    <source>
        <dbReference type="SMART" id="SM00823"/>
    </source>
</evidence>
<protein>
    <submittedName>
        <fullName evidence="5">NRPS-like protein biosynthetic cluster</fullName>
    </submittedName>
</protein>
<dbReference type="PANTHER" id="PTHR43439">
    <property type="entry name" value="PHENYLACETATE-COENZYME A LIGASE"/>
    <property type="match status" value="1"/>
</dbReference>
<dbReference type="SUPFAM" id="SSF56801">
    <property type="entry name" value="Acetyl-CoA synthetase-like"/>
    <property type="match status" value="1"/>
</dbReference>
<dbReference type="InterPro" id="IPR020845">
    <property type="entry name" value="AMP-binding_CS"/>
</dbReference>
<dbReference type="Gene3D" id="1.10.1200.10">
    <property type="entry name" value="ACP-like"/>
    <property type="match status" value="1"/>
</dbReference>
<dbReference type="InterPro" id="IPR051414">
    <property type="entry name" value="Adenylate-forming_Reductase"/>
</dbReference>